<dbReference type="AlphaFoldDB" id="A0A1R2D4M8"/>
<dbReference type="Proteomes" id="UP000187209">
    <property type="component" value="Unassembled WGS sequence"/>
</dbReference>
<dbReference type="SUPFAM" id="SSF82185">
    <property type="entry name" value="Histone H3 K4-specific methyltransferase SET7/9 N-terminal domain"/>
    <property type="match status" value="2"/>
</dbReference>
<keyword evidence="3" id="KW-1185">Reference proteome</keyword>
<dbReference type="SMART" id="SM00698">
    <property type="entry name" value="MORN"/>
    <property type="match status" value="7"/>
</dbReference>
<proteinExistence type="predicted"/>
<protein>
    <submittedName>
        <fullName evidence="2">Uncharacterized protein</fullName>
    </submittedName>
</protein>
<organism evidence="2 3">
    <name type="scientific">Stentor coeruleus</name>
    <dbReference type="NCBI Taxonomy" id="5963"/>
    <lineage>
        <taxon>Eukaryota</taxon>
        <taxon>Sar</taxon>
        <taxon>Alveolata</taxon>
        <taxon>Ciliophora</taxon>
        <taxon>Postciliodesmatophora</taxon>
        <taxon>Heterotrichea</taxon>
        <taxon>Heterotrichida</taxon>
        <taxon>Stentoridae</taxon>
        <taxon>Stentor</taxon>
    </lineage>
</organism>
<dbReference type="PANTHER" id="PTHR23084">
    <property type="entry name" value="PHOSPHATIDYLINOSITOL-4-PHOSPHATE 5-KINASE RELATED"/>
    <property type="match status" value="1"/>
</dbReference>
<sequence>MNYTVYNYPKQSEDVSGHGTCKDIPSNSLFQKSESLEKKQEDLYNYHNPYFEIYEFPLSQIDESKLKLDKHYINLHDELEQEKNHLIKSLDNYREKLYSGYYYKDFKVKDVSDYIKALLFNLNKFLEITSSSNTLMINKDDIYRGNTQLYLKNGMGTVLHNDLEIMQFGNFKNGHMDGYGFCFDHRLNKYEGDWENGKRSGQGIFEYCTGEIYKGGFIDDKCSGRGEMDYKNGNIFNGIFEDNLYKVGTLYLANGDKYVGPFKDQKYTGKGEYFSADGTYYKGLFLNGKYHGKGKIQYPSGESYRGNWGEGVRNHRGICVYPNNDIYEGNWQNNERHGKGKMTYSDGTVKEGIWHKGEIHGKGFFTFKDGLRIAENFN</sequence>
<dbReference type="PANTHER" id="PTHR23084:SF263">
    <property type="entry name" value="MORN REPEAT-CONTAINING PROTEIN 1"/>
    <property type="match status" value="1"/>
</dbReference>
<name>A0A1R2D4M8_9CILI</name>
<dbReference type="Pfam" id="PF02493">
    <property type="entry name" value="MORN"/>
    <property type="match status" value="7"/>
</dbReference>
<dbReference type="EMBL" id="MPUH01000003">
    <property type="protein sequence ID" value="OMJ96171.1"/>
    <property type="molecule type" value="Genomic_DNA"/>
</dbReference>
<evidence type="ECO:0000256" key="1">
    <source>
        <dbReference type="ARBA" id="ARBA00022737"/>
    </source>
</evidence>
<keyword evidence="1" id="KW-0677">Repeat</keyword>
<accession>A0A1R2D4M8</accession>
<gene>
    <name evidence="2" type="ORF">SteCoe_354</name>
</gene>
<dbReference type="OrthoDB" id="392831at2759"/>
<reference evidence="2 3" key="1">
    <citation type="submission" date="2016-11" db="EMBL/GenBank/DDBJ databases">
        <title>The macronuclear genome of Stentor coeruleus: a giant cell with tiny introns.</title>
        <authorList>
            <person name="Slabodnick M."/>
            <person name="Ruby J.G."/>
            <person name="Reiff S.B."/>
            <person name="Swart E.C."/>
            <person name="Gosai S."/>
            <person name="Prabakaran S."/>
            <person name="Witkowska E."/>
            <person name="Larue G.E."/>
            <person name="Fisher S."/>
            <person name="Freeman R.M."/>
            <person name="Gunawardena J."/>
            <person name="Chu W."/>
            <person name="Stover N.A."/>
            <person name="Gregory B.D."/>
            <person name="Nowacki M."/>
            <person name="Derisi J."/>
            <person name="Roy S.W."/>
            <person name="Marshall W.F."/>
            <person name="Sood P."/>
        </authorList>
    </citation>
    <scope>NUCLEOTIDE SEQUENCE [LARGE SCALE GENOMIC DNA]</scope>
    <source>
        <strain evidence="2">WM001</strain>
    </source>
</reference>
<evidence type="ECO:0000313" key="3">
    <source>
        <dbReference type="Proteomes" id="UP000187209"/>
    </source>
</evidence>
<dbReference type="InterPro" id="IPR003409">
    <property type="entry name" value="MORN"/>
</dbReference>
<comment type="caution">
    <text evidence="2">The sequence shown here is derived from an EMBL/GenBank/DDBJ whole genome shotgun (WGS) entry which is preliminary data.</text>
</comment>
<evidence type="ECO:0000313" key="2">
    <source>
        <dbReference type="EMBL" id="OMJ96171.1"/>
    </source>
</evidence>
<dbReference type="Gene3D" id="2.20.110.10">
    <property type="entry name" value="Histone H3 K4-specific methyltransferase SET7/9 N-terminal domain"/>
    <property type="match status" value="4"/>
</dbReference>